<reference evidence="4 5" key="1">
    <citation type="submission" date="2019-03" db="EMBL/GenBank/DDBJ databases">
        <title>Genomic Encyclopedia of Type Strains, Phase IV (KMG-IV): sequencing the most valuable type-strain genomes for metagenomic binning, comparative biology and taxonomic classification.</title>
        <authorList>
            <person name="Goeker M."/>
        </authorList>
    </citation>
    <scope>NUCLEOTIDE SEQUENCE [LARGE SCALE GENOMIC DNA]</scope>
    <source>
        <strain evidence="4 5">DSM 101</strain>
    </source>
</reference>
<dbReference type="InterPro" id="IPR045336">
    <property type="entry name" value="MmgE_PrpD_N"/>
</dbReference>
<feature type="domain" description="MmgE/PrpD N-terminal" evidence="2">
    <location>
        <begin position="6"/>
        <end position="242"/>
    </location>
</feature>
<comment type="caution">
    <text evidence="4">The sequence shown here is derived from an EMBL/GenBank/DDBJ whole genome shotgun (WGS) entry which is preliminary data.</text>
</comment>
<dbReference type="PANTHER" id="PTHR16943">
    <property type="entry name" value="2-METHYLCITRATE DEHYDRATASE-RELATED"/>
    <property type="match status" value="1"/>
</dbReference>
<dbReference type="Gene3D" id="1.10.4100.10">
    <property type="entry name" value="2-methylcitrate dehydratase PrpD"/>
    <property type="match status" value="1"/>
</dbReference>
<evidence type="ECO:0000256" key="1">
    <source>
        <dbReference type="ARBA" id="ARBA00006174"/>
    </source>
</evidence>
<dbReference type="Gene3D" id="3.30.1330.120">
    <property type="entry name" value="2-methylcitrate dehydratase PrpD"/>
    <property type="match status" value="1"/>
</dbReference>
<dbReference type="SUPFAM" id="SSF103378">
    <property type="entry name" value="2-methylcitrate dehydratase PrpD"/>
    <property type="match status" value="1"/>
</dbReference>
<comment type="similarity">
    <text evidence="1">Belongs to the PrpD family.</text>
</comment>
<evidence type="ECO:0000259" key="2">
    <source>
        <dbReference type="Pfam" id="PF03972"/>
    </source>
</evidence>
<sequence length="459" mass="48136">MSLTGHIGTFAATMAADGMPSEARERARRGFVDCLAVMVAGSTQEGVRILRSTLGAGTAGGEASLHLSELRACAVTAALVNGTAAHALDYDDTSPAGHRSAVLVPAILAEGEVIGATGAAMLTAYVVGFEVWSELARREPGQLHERGWHPTGAYGAAAAAAAIANLRRLGSIEAVHAIGIGASQTGGLVANFGSMTKPFHAGRAASSGLLAARLAANGMTASDTVIEHPQGLLSAVSHQGGVDLESPCRLGTAWRILEQGLSFKKYPVCYCSHRAIDAILDLRVQLGFDAADIVEIEARIGTTQATVLEHHRPTTALAAKFSLEFALACAVLDGDVALAHLTDARVQAPAMRDLMAKIRVAIIAERDPLLPGYSPYDQVQLRLASGEVRLSKRVARARGHITDADLRRKFNDCLAFAGSDLDADAMFDLLQDFEELPAGWTASLPRIRPPSRSARTAAG</sequence>
<dbReference type="InterPro" id="IPR036148">
    <property type="entry name" value="MmgE/PrpD_sf"/>
</dbReference>
<organism evidence="4 5">
    <name type="scientific">Ancylobacter aquaticus</name>
    <dbReference type="NCBI Taxonomy" id="100"/>
    <lineage>
        <taxon>Bacteria</taxon>
        <taxon>Pseudomonadati</taxon>
        <taxon>Pseudomonadota</taxon>
        <taxon>Alphaproteobacteria</taxon>
        <taxon>Hyphomicrobiales</taxon>
        <taxon>Xanthobacteraceae</taxon>
        <taxon>Ancylobacter</taxon>
    </lineage>
</organism>
<protein>
    <submittedName>
        <fullName evidence="4">2-methylcitrate dehydratase PrpD</fullName>
    </submittedName>
</protein>
<dbReference type="InterPro" id="IPR005656">
    <property type="entry name" value="MmgE_PrpD"/>
</dbReference>
<gene>
    <name evidence="4" type="ORF">EV667_4143</name>
</gene>
<dbReference type="InterPro" id="IPR042183">
    <property type="entry name" value="MmgE/PrpD_sf_1"/>
</dbReference>
<dbReference type="GO" id="GO:0016829">
    <property type="term" value="F:lyase activity"/>
    <property type="evidence" value="ECO:0007669"/>
    <property type="project" value="InterPro"/>
</dbReference>
<name>A0A4R1HQR7_ANCAQ</name>
<dbReference type="RefSeq" id="WP_131837199.1">
    <property type="nucleotide sequence ID" value="NZ_SMFY01000005.1"/>
</dbReference>
<dbReference type="PANTHER" id="PTHR16943:SF8">
    <property type="entry name" value="2-METHYLCITRATE DEHYDRATASE"/>
    <property type="match status" value="1"/>
</dbReference>
<accession>A0A4R1HQR7</accession>
<dbReference type="OrthoDB" id="9795089at2"/>
<dbReference type="Pfam" id="PF03972">
    <property type="entry name" value="MmgE_PrpD_N"/>
    <property type="match status" value="1"/>
</dbReference>
<dbReference type="EMBL" id="SMFY01000005">
    <property type="protein sequence ID" value="TCK19692.1"/>
    <property type="molecule type" value="Genomic_DNA"/>
</dbReference>
<evidence type="ECO:0000313" key="4">
    <source>
        <dbReference type="EMBL" id="TCK19692.1"/>
    </source>
</evidence>
<dbReference type="Proteomes" id="UP000295030">
    <property type="component" value="Unassembled WGS sequence"/>
</dbReference>
<keyword evidence="5" id="KW-1185">Reference proteome</keyword>
<proteinExistence type="inferred from homology"/>
<dbReference type="InterPro" id="IPR042188">
    <property type="entry name" value="MmgE/PrpD_sf_2"/>
</dbReference>
<feature type="domain" description="MmgE/PrpD C-terminal" evidence="3">
    <location>
        <begin position="266"/>
        <end position="419"/>
    </location>
</feature>
<evidence type="ECO:0000313" key="5">
    <source>
        <dbReference type="Proteomes" id="UP000295030"/>
    </source>
</evidence>
<dbReference type="Pfam" id="PF19305">
    <property type="entry name" value="MmgE_PrpD_C"/>
    <property type="match status" value="1"/>
</dbReference>
<dbReference type="InterPro" id="IPR045337">
    <property type="entry name" value="MmgE_PrpD_C"/>
</dbReference>
<dbReference type="AlphaFoldDB" id="A0A4R1HQR7"/>
<evidence type="ECO:0000259" key="3">
    <source>
        <dbReference type="Pfam" id="PF19305"/>
    </source>
</evidence>